<dbReference type="AlphaFoldDB" id="A0A7U4SQU0"/>
<protein>
    <submittedName>
        <fullName evidence="5">Glycosyltransferase family 25 protein</fullName>
    </submittedName>
</protein>
<dbReference type="GO" id="GO:0016740">
    <property type="term" value="F:transferase activity"/>
    <property type="evidence" value="ECO:0007669"/>
    <property type="project" value="UniProtKB-KW"/>
</dbReference>
<evidence type="ECO:0000256" key="2">
    <source>
        <dbReference type="ARBA" id="ARBA00005222"/>
    </source>
</evidence>
<accession>A0A7T2TZJ5</accession>
<reference evidence="5 6" key="1">
    <citation type="submission" date="2020-12" db="EMBL/GenBank/DDBJ databases">
        <title>FDA dAtabase for Regulatory Grade micrObial Sequences (FDA-ARGOS): Supporting development and validation of Infectious Disease Dx tests.</title>
        <authorList>
            <person name="Nelson B."/>
            <person name="Plummer A."/>
            <person name="Tallon L."/>
            <person name="Sadzewicz L."/>
            <person name="Zhao X."/>
            <person name="Boylan J."/>
            <person name="Ott S."/>
            <person name="Bowen H."/>
            <person name="Vavikolanu K."/>
            <person name="Mehta A."/>
            <person name="Aluvathingal J."/>
            <person name="Nadendla S."/>
            <person name="Myers T."/>
            <person name="Yan Y."/>
            <person name="Sichtig H."/>
        </authorList>
    </citation>
    <scope>NUCLEOTIDE SEQUENCE [LARGE SCALE GENOMIC DNA]</scope>
    <source>
        <strain evidence="5 6">FDAARGOS_899</strain>
    </source>
</reference>
<evidence type="ECO:0000313" key="6">
    <source>
        <dbReference type="Proteomes" id="UP000594943"/>
    </source>
</evidence>
<keyword evidence="5" id="KW-0808">Transferase</keyword>
<evidence type="ECO:0000313" key="5">
    <source>
        <dbReference type="EMBL" id="QPS42922.1"/>
    </source>
</evidence>
<organism evidence="5 6">
    <name type="scientific">Burkholderia humptydooensis</name>
    <dbReference type="NCBI Taxonomy" id="430531"/>
    <lineage>
        <taxon>Bacteria</taxon>
        <taxon>Pseudomonadati</taxon>
        <taxon>Pseudomonadota</taxon>
        <taxon>Betaproteobacteria</taxon>
        <taxon>Burkholderiales</taxon>
        <taxon>Burkholderiaceae</taxon>
        <taxon>Burkholderia</taxon>
        <taxon>pseudomallei group</taxon>
    </lineage>
</organism>
<feature type="domain" description="Glycosyl transferase family 25" evidence="4">
    <location>
        <begin position="9"/>
        <end position="177"/>
    </location>
</feature>
<evidence type="ECO:0000259" key="4">
    <source>
        <dbReference type="Pfam" id="PF01755"/>
    </source>
</evidence>
<dbReference type="UniPathway" id="UPA00820"/>
<gene>
    <name evidence="5" type="ORF">I6G56_15240</name>
</gene>
<evidence type="ECO:0000256" key="3">
    <source>
        <dbReference type="ARBA" id="ARBA00022985"/>
    </source>
</evidence>
<name>A0A7U4SQU0_9BURK</name>
<dbReference type="CDD" id="cd06532">
    <property type="entry name" value="Glyco_transf_25"/>
    <property type="match status" value="1"/>
</dbReference>
<dbReference type="UniPathway" id="UPA00501"/>
<dbReference type="KEGG" id="bhg:I6G56_15240"/>
<dbReference type="RefSeq" id="WP_009913261.1">
    <property type="nucleotide sequence ID" value="NZ_CP013380.1"/>
</dbReference>
<keyword evidence="3" id="KW-0448">Lipopolysaccharide biosynthesis</keyword>
<sequence>MERGISYVCISLTRAQDRRTKMVEQFANHGINARFFDAFDLKGTVEAIPGYDAAGRQRRYGWQLSRGEVGCYLSHRAAWLQLVQSGKEAMCVMEDDITLLDGFKAATLELYAARQHWDMVRLMWINERQQSEYARLPSGTRLMWMENPVGLQCYMITRTAAQRMLDYTAKITHAIDIAFDRNWEHGQRMYVTSPQFVADTGAPTTITDRPDSRTLVQRLKAKYYRKVERRTSRRFNDEHRPKRPIQIEIAPANVDATPTPA</sequence>
<dbReference type="InterPro" id="IPR002654">
    <property type="entry name" value="Glyco_trans_25"/>
</dbReference>
<dbReference type="GO" id="GO:0009103">
    <property type="term" value="P:lipopolysaccharide biosynthetic process"/>
    <property type="evidence" value="ECO:0007669"/>
    <property type="project" value="UniProtKB-KW"/>
</dbReference>
<dbReference type="EMBL" id="CP065686">
    <property type="protein sequence ID" value="QPS42922.1"/>
    <property type="molecule type" value="Genomic_DNA"/>
</dbReference>
<dbReference type="Pfam" id="PF01755">
    <property type="entry name" value="Glyco_transf_25"/>
    <property type="match status" value="1"/>
</dbReference>
<evidence type="ECO:0000256" key="1">
    <source>
        <dbReference type="ARBA" id="ARBA00005068"/>
    </source>
</evidence>
<comment type="pathway">
    <text evidence="2">Glycan metabolism; lacto-N-neotetraose biosynthesis.</text>
</comment>
<dbReference type="Proteomes" id="UP000594943">
    <property type="component" value="Chromosome 1"/>
</dbReference>
<comment type="pathway">
    <text evidence="1">Bacterial outer membrane biogenesis; lipooligosaccharide biosynthesis.</text>
</comment>
<proteinExistence type="predicted"/>
<accession>A0A7U4SQU0</accession>